<protein>
    <submittedName>
        <fullName evidence="1">Uncharacterized protein</fullName>
    </submittedName>
</protein>
<accession>A0A0F9LC48</accession>
<sequence>MRVCGGSGVRMEDSTTTLRYSTQQEEKRIRRRELLQEKRDRELAVERGTVADKIHAGKVGDFQLAGRSAFDYESGLSARAKVALRETESKLLFMRWEAEREKEADLKVTATNSKLSERERHQAQAALDKIVAAREWTALEQSIATLERGLEANREALLTDADSNDLAVMALLQEADALEAAIGGEVVSVGDVRTDGLEAWRIAWADPAIRVPVFVVLCLCVALLGACYVEYYSPAEPEISSEDWFAPAAASGMAVFSVASSPSSYSMLTPRKTYVTGEMMTASDLNLDRRHIIDAINALRTQQLEIRRLKVMMRQQAERVEELHSISLH</sequence>
<name>A0A0F9LC48_9ZZZZ</name>
<reference evidence="1" key="1">
    <citation type="journal article" date="2015" name="Nature">
        <title>Complex archaea that bridge the gap between prokaryotes and eukaryotes.</title>
        <authorList>
            <person name="Spang A."/>
            <person name="Saw J.H."/>
            <person name="Jorgensen S.L."/>
            <person name="Zaremba-Niedzwiedzka K."/>
            <person name="Martijn J."/>
            <person name="Lind A.E."/>
            <person name="van Eijk R."/>
            <person name="Schleper C."/>
            <person name="Guy L."/>
            <person name="Ettema T.J."/>
        </authorList>
    </citation>
    <scope>NUCLEOTIDE SEQUENCE</scope>
</reference>
<dbReference type="AlphaFoldDB" id="A0A0F9LC48"/>
<proteinExistence type="predicted"/>
<dbReference type="EMBL" id="LAZR01006388">
    <property type="protein sequence ID" value="KKM92464.1"/>
    <property type="molecule type" value="Genomic_DNA"/>
</dbReference>
<comment type="caution">
    <text evidence="1">The sequence shown here is derived from an EMBL/GenBank/DDBJ whole genome shotgun (WGS) entry which is preliminary data.</text>
</comment>
<gene>
    <name evidence="1" type="ORF">LCGC14_1218160</name>
</gene>
<organism evidence="1">
    <name type="scientific">marine sediment metagenome</name>
    <dbReference type="NCBI Taxonomy" id="412755"/>
    <lineage>
        <taxon>unclassified sequences</taxon>
        <taxon>metagenomes</taxon>
        <taxon>ecological metagenomes</taxon>
    </lineage>
</organism>
<evidence type="ECO:0000313" key="1">
    <source>
        <dbReference type="EMBL" id="KKM92464.1"/>
    </source>
</evidence>